<dbReference type="AlphaFoldDB" id="A0A0H3XHK1"/>
<reference evidence="1 2" key="1">
    <citation type="journal article" date="2015" name="Genome Biol. Evol.">
        <title>Found and Lost: The Fates of Horizontally Acquired Genes in Arthropod-Symbiotic Spiroplasma.</title>
        <authorList>
            <person name="Lo W.S."/>
            <person name="Gasparich G.E."/>
            <person name="Kuo C.H."/>
        </authorList>
    </citation>
    <scope>NUCLEOTIDE SEQUENCE [LARGE SCALE GENOMIC DNA]</scope>
    <source>
        <strain evidence="2">TDA-040725-5</strain>
    </source>
</reference>
<organism evidence="1 2">
    <name type="scientific">Spiroplasma eriocheiris</name>
    <dbReference type="NCBI Taxonomy" id="315358"/>
    <lineage>
        <taxon>Bacteria</taxon>
        <taxon>Bacillati</taxon>
        <taxon>Mycoplasmatota</taxon>
        <taxon>Mollicutes</taxon>
        <taxon>Entomoplasmatales</taxon>
        <taxon>Spiroplasmataceae</taxon>
        <taxon>Spiroplasma</taxon>
    </lineage>
</organism>
<dbReference type="PATRIC" id="fig|743698.3.peg.189"/>
<gene>
    <name evidence="1" type="ORF">SERIO_v1c01870</name>
</gene>
<reference evidence="2" key="2">
    <citation type="submission" date="2015-06" db="EMBL/GenBank/DDBJ databases">
        <title>Complete genome sequence of Spiroplasma eriocheiris TDA-040725-5 (DSM 21848).</title>
        <authorList>
            <person name="Lo W.-S."/>
            <person name="Kuo C.-H."/>
        </authorList>
    </citation>
    <scope>NUCLEOTIDE SEQUENCE [LARGE SCALE GENOMIC DNA]</scope>
    <source>
        <strain evidence="2">TDA-040725-5</strain>
    </source>
</reference>
<accession>A0A0H3XHK1</accession>
<dbReference type="RefSeq" id="WP_047791050.1">
    <property type="nucleotide sequence ID" value="NZ_CP011856.1"/>
</dbReference>
<proteinExistence type="predicted"/>
<dbReference type="KEGG" id="seri:SERIO_v1c01870"/>
<keyword evidence="2" id="KW-1185">Reference proteome</keyword>
<sequence>MWVRTISKVNFNGLTLLKEKHHQFNEFYQQQSYRNAKLTKLLNETLEHSVTIEEYSQHFINLLVLIVEEDNQALSDEMMIQIGMVMSYCHGITLFCEKLDQVLLKQQEIIQAFIDTVKELNVGIILELTKYQDFAVKILTNIFNEILSCETLHQFLTIQERFWTTLRTQVLDYQTSNEVFKLFILYFFTAKALIDFFNKLLVNKC</sequence>
<evidence type="ECO:0000313" key="1">
    <source>
        <dbReference type="EMBL" id="AKM53780.1"/>
    </source>
</evidence>
<protein>
    <submittedName>
        <fullName evidence="1">Uncharacterized protein</fullName>
    </submittedName>
</protein>
<evidence type="ECO:0000313" key="2">
    <source>
        <dbReference type="Proteomes" id="UP000035661"/>
    </source>
</evidence>
<dbReference type="Proteomes" id="UP000035661">
    <property type="component" value="Chromosome"/>
</dbReference>
<dbReference type="STRING" id="315358.SERIO_v1c01870"/>
<name>A0A0H3XHK1_9MOLU</name>
<dbReference type="EMBL" id="CP011856">
    <property type="protein sequence ID" value="AKM53780.1"/>
    <property type="molecule type" value="Genomic_DNA"/>
</dbReference>